<evidence type="ECO:0000313" key="3">
    <source>
        <dbReference type="EnsemblMetazoa" id="XP_022646439"/>
    </source>
</evidence>
<dbReference type="EnsemblMetazoa" id="XM_022790704">
    <property type="protein sequence ID" value="XP_022646439"/>
    <property type="gene ID" value="LOC111244087"/>
</dbReference>
<dbReference type="KEGG" id="vde:111244087"/>
<feature type="compositionally biased region" description="Basic and acidic residues" evidence="2">
    <location>
        <begin position="1238"/>
        <end position="1249"/>
    </location>
</feature>
<keyword evidence="4" id="KW-1185">Reference proteome</keyword>
<feature type="compositionally biased region" description="Low complexity" evidence="2">
    <location>
        <begin position="2459"/>
        <end position="2469"/>
    </location>
</feature>
<feature type="compositionally biased region" description="Polar residues" evidence="2">
    <location>
        <begin position="308"/>
        <end position="327"/>
    </location>
</feature>
<feature type="compositionally biased region" description="Basic and acidic residues" evidence="2">
    <location>
        <begin position="2481"/>
        <end position="2497"/>
    </location>
</feature>
<feature type="region of interest" description="Disordered" evidence="2">
    <location>
        <begin position="2669"/>
        <end position="2688"/>
    </location>
</feature>
<feature type="compositionally biased region" description="Basic and acidic residues" evidence="2">
    <location>
        <begin position="2030"/>
        <end position="2080"/>
    </location>
</feature>
<feature type="region of interest" description="Disordered" evidence="2">
    <location>
        <begin position="1510"/>
        <end position="1988"/>
    </location>
</feature>
<feature type="compositionally biased region" description="Polar residues" evidence="2">
    <location>
        <begin position="1832"/>
        <end position="1850"/>
    </location>
</feature>
<feature type="compositionally biased region" description="Basic and acidic residues" evidence="2">
    <location>
        <begin position="2333"/>
        <end position="2351"/>
    </location>
</feature>
<feature type="compositionally biased region" description="Polar residues" evidence="2">
    <location>
        <begin position="216"/>
        <end position="225"/>
    </location>
</feature>
<feature type="compositionally biased region" description="Basic and acidic residues" evidence="2">
    <location>
        <begin position="1810"/>
        <end position="1826"/>
    </location>
</feature>
<feature type="compositionally biased region" description="Basic and acidic residues" evidence="2">
    <location>
        <begin position="1385"/>
        <end position="1394"/>
    </location>
</feature>
<feature type="region of interest" description="Disordered" evidence="2">
    <location>
        <begin position="1454"/>
        <end position="1482"/>
    </location>
</feature>
<dbReference type="OMA" id="IVICHEP"/>
<feature type="coiled-coil region" evidence="1">
    <location>
        <begin position="758"/>
        <end position="796"/>
    </location>
</feature>
<feature type="compositionally biased region" description="Basic residues" evidence="2">
    <location>
        <begin position="2576"/>
        <end position="2587"/>
    </location>
</feature>
<feature type="compositionally biased region" description="Polar residues" evidence="2">
    <location>
        <begin position="1747"/>
        <end position="1757"/>
    </location>
</feature>
<reference evidence="3" key="1">
    <citation type="submission" date="2021-01" db="UniProtKB">
        <authorList>
            <consortium name="EnsemblMetazoa"/>
        </authorList>
    </citation>
    <scope>IDENTIFICATION</scope>
</reference>
<feature type="compositionally biased region" description="Low complexity" evidence="2">
    <location>
        <begin position="153"/>
        <end position="165"/>
    </location>
</feature>
<feature type="compositionally biased region" description="Basic and acidic residues" evidence="2">
    <location>
        <begin position="502"/>
        <end position="519"/>
    </location>
</feature>
<feature type="compositionally biased region" description="Polar residues" evidence="2">
    <location>
        <begin position="1542"/>
        <end position="1564"/>
    </location>
</feature>
<feature type="compositionally biased region" description="Polar residues" evidence="2">
    <location>
        <begin position="119"/>
        <end position="129"/>
    </location>
</feature>
<feature type="region of interest" description="Disordered" evidence="2">
    <location>
        <begin position="71"/>
        <end position="228"/>
    </location>
</feature>
<feature type="compositionally biased region" description="Basic and acidic residues" evidence="2">
    <location>
        <begin position="1978"/>
        <end position="1988"/>
    </location>
</feature>
<feature type="compositionally biased region" description="Acidic residues" evidence="2">
    <location>
        <begin position="2323"/>
        <end position="2332"/>
    </location>
</feature>
<feature type="compositionally biased region" description="Basic and acidic residues" evidence="2">
    <location>
        <begin position="1639"/>
        <end position="1648"/>
    </location>
</feature>
<feature type="region of interest" description="Disordered" evidence="2">
    <location>
        <begin position="1062"/>
        <end position="1089"/>
    </location>
</feature>
<feature type="coiled-coil region" evidence="1">
    <location>
        <begin position="849"/>
        <end position="876"/>
    </location>
</feature>
<feature type="compositionally biased region" description="Basic and acidic residues" evidence="2">
    <location>
        <begin position="1777"/>
        <end position="1793"/>
    </location>
</feature>
<feature type="compositionally biased region" description="Acidic residues" evidence="2">
    <location>
        <begin position="1454"/>
        <end position="1465"/>
    </location>
</feature>
<feature type="compositionally biased region" description="Polar residues" evidence="2">
    <location>
        <begin position="1510"/>
        <end position="1528"/>
    </location>
</feature>
<feature type="region of interest" description="Disordered" evidence="2">
    <location>
        <begin position="1385"/>
        <end position="1433"/>
    </location>
</feature>
<feature type="region of interest" description="Disordered" evidence="2">
    <location>
        <begin position="2003"/>
        <end position="2181"/>
    </location>
</feature>
<proteinExistence type="predicted"/>
<feature type="compositionally biased region" description="Polar residues" evidence="2">
    <location>
        <begin position="1794"/>
        <end position="1805"/>
    </location>
</feature>
<feature type="compositionally biased region" description="Basic and acidic residues" evidence="2">
    <location>
        <begin position="2100"/>
        <end position="2116"/>
    </location>
</feature>
<evidence type="ECO:0000256" key="1">
    <source>
        <dbReference type="SAM" id="Coils"/>
    </source>
</evidence>
<feature type="compositionally biased region" description="Basic and acidic residues" evidence="2">
    <location>
        <begin position="2130"/>
        <end position="2180"/>
    </location>
</feature>
<feature type="region of interest" description="Disordered" evidence="2">
    <location>
        <begin position="1227"/>
        <end position="1249"/>
    </location>
</feature>
<protein>
    <submittedName>
        <fullName evidence="3">Uncharacterized protein</fullName>
    </submittedName>
</protein>
<feature type="compositionally biased region" description="Basic and acidic residues" evidence="2">
    <location>
        <begin position="1133"/>
        <end position="1149"/>
    </location>
</feature>
<feature type="compositionally biased region" description="Basic and acidic residues" evidence="2">
    <location>
        <begin position="1910"/>
        <end position="1923"/>
    </location>
</feature>
<feature type="region of interest" description="Disordered" evidence="2">
    <location>
        <begin position="490"/>
        <end position="617"/>
    </location>
</feature>
<dbReference type="InParanoid" id="A0A7M7J3N8"/>
<feature type="compositionally biased region" description="Low complexity" evidence="2">
    <location>
        <begin position="1227"/>
        <end position="1237"/>
    </location>
</feature>
<sequence>MASQGAPAPGDLELQNGNSPADNSPDSLQPASNLAQVFPAAGTLDNQPPSAAPADQRQLLEGGLGLSFAEELRQVEESAESNIGHPELRHFEDPTANLPPRGSVTDDNRNVQEEPDVNKNVSPVETCPTQLHEAPLAEPDLTSLDSQNALKTNANKQAKQDANADFIPKQETAQQIVEATTERKHTRALSMSAAELEKIEQEERKSGSMSEKSESLEVQPSSSRAASLDADIANSVSADIDASGIPETESLNEKKFKTTMVAANSGGNDWGPAERRKSAFSLSDLPLPDFNSGEQSTMPDSRTRTGVPASTVSAKQNESNEKCNPNRNPDIATSAGGPSDPRQADAPSEEGGDGRAVTTLLSSSAAIVESVALDDVVPLQQGDIDPDSSSKPSAFAHLLSSTARIAESVALPEPVAEAVVETKSLPAEEEEISNEQSAISALLSTTALLAESVVVPEVVEAIESRSDDNEVAEIAHQIVESACDAAVDQTASILGGSQPESKNQREPRYDFEEALDNLRDVSPPQTAQQVHELPANGSNPANPENKAPNICDEMDEKSCDNAEKQMGVSTNEQKEQGADGSPSTAVKRDAEPDTDSGTEQTASQEADGRPLQSEPAVCVVPQIGSHESVLDGSSVAASDMFSSLGSSLSSAGQALSAKIEKAGENIQKKATEVGNKIEKTTSEANQKLQETAAQVAQSTSDAKDVSSKKIEEVRDMAKEVKDSAVESLKDVKGSVEDQATELAGKAKDAIQVSKEAAVQKATDLKDSAEKTVQEVKDAAKETADNLQKVATDVKDNTIESLQETQKAVDDKVGHIRDTVAEKISDVDTAVKENVEKFEQVAADVQDSIIESAQTAKADAEERVKDAKKIIEETAEDTKNIVKDTVDEAKQIAIELKESAVESSQKVKETAKDLIQTVKAETADTVGAVTAEIAGAVDAGKQTIIESAKKAKEVTEEIKDSAAASVKDASREVEDKVDNEAETSDRKPSAPITEIAQAIKKGAESTKEIGKDVVDPSIQSIKGAKETSDAIVADLKETVTEKVFSTSATAKELLEAGESIVKDTVSDTKEKAKESKQQADSDFSNPSEVVKEVKDSALQLSKDTLAQAAKVGEALKDSALEIGSTVLSVSGKKSPQEAKDESKVGADNMEKPASAEIKKTDEHKEGDEVAAEDNAEIAQGKMEKVCDEANDSFDKAKQALDEMSGSVKAVAKDVRESLDDITTSAAAAAAGKPCAAQEEAVKKANAGKDKTADIKDVVAEKIEDIWEGAAEKADVAQESVQEAAQKVADKEGDVNSIASEQAAEVAYSAAAQTGESSSNKGVVQKPDIKQADTVDAAADKPEASKDVTSKGVVEAEEEIAQRSAESLQKINEEVANKDETACAADIRENLTDVDHSVNASSSATNDKPSDKQALEGVSARLETVVQKDHDPNSEMIVTEKWESNVISLAKHQLDADQDELSQDEDAASVINEEKDDHGFDPLSSKFVEEPALVPFTVPRVPKERDVETLLKQSDNVLSHTELSTNSSGTGAAEEGTLPKRSTEFSSLTRPLQTSPSQSMTTSIYQPSYLPADQRTDAIADKEEESQTESTAPEPEAELESGCREPVVQETHHDKKKQEENNDEKKTTESKLSEGGQKSTQKGETEKTDEAQLQQAHTQEIAAAEATADGEKFSVDEESKTGAKLEEHHAVESQSSTAKDQKPVISDGSPLYAKGETTDNADDVDRLRLNAPEETRGLPDDKAVEDSKGSATSETSAVDTNEKLSVEETTAAMPAEDDITVKQGREQAHTSEEQPNKSSIVESSQTPETDDADSKEAATSHLAEKSPAEETTQENKITDSSETACQDVQSIGTAEAVDSGTHEAMKVSVDENLPEKDEKITTGDKAAAIQQIATEEAETEETLAEKSVAAAEVEKATKETSKDDATAEEAYQNVMAGDQVQEATTNEAHGKAPLEKAGEDAQTNESPDVKDETAGSAAGEGEKEELVEKTVRANDAVEVAEVAARKAASEEASEEIINGAKVDKEEIEEESTIEKADREAAEETLKDDTAAKETSKNVTPEHHVEESTTDKVYKKASLKKEAEDEQIQKPSDASIVEDEKEELTKNLSGEDKAGKIEEVAAAGKSASEETATEEKAAKEEIEVEQKLVVDKTDREAGEGILKDDTTAEKTPKRITTEDHVEDATVDEVCEDVALEKTAEDEPIEEFVDAAKGAAFQAPAVEDEKEQSIEELVSANDAVKVTEEASEKTAGKEISEEIAIEEIKLKEEIEADENPTIEKADREAAEEISKNDAVAEQVYENVTAEDQIEGATTDETCENAPLEKTTEDEEIEEPVDASKDEIAQAAVEEDRKEELIEELISADNTMEVAAEREDESEKKDAEHDKSEEKSDKKDDAVIKTMAKSPKPKRRPRSPEKKVKKVAKTEDTKVVSTVAAKKSVDNKRPASPKKSPVKKPIDDTRIIKTSTKPTSPKKTIKKRAASASTEKKDSEVEKATKDMSTSEKSATVKKSASPFSSVKPRVDTHLKETKTTSIRRELVLKLDSSRTTGESKSELNTPTNRPQSPTKKKRSKEAPEIGASKKKAIPSKRAKSAAPSAYRRFMQQTTSEVVSSVPTKTKMKKSPSADLDAVKKSKVTKSNKAAANKENPDVNGGSIPKSTSCNSDLAGKGVVTATTTTSSTTTTAVKRTKSPCKQVVRPPWTNYFS</sequence>
<keyword evidence="1" id="KW-0175">Coiled coil</keyword>
<feature type="compositionally biased region" description="Basic and acidic residues" evidence="2">
    <location>
        <begin position="967"/>
        <end position="987"/>
    </location>
</feature>
<evidence type="ECO:0000256" key="2">
    <source>
        <dbReference type="SAM" id="MobiDB-lite"/>
    </source>
</evidence>
<dbReference type="OrthoDB" id="5371837at2759"/>
<accession>A0A7M7J3N8</accession>
<dbReference type="EnsemblMetazoa" id="XM_022790703">
    <property type="protein sequence ID" value="XP_022646438"/>
    <property type="gene ID" value="LOC111244087"/>
</dbReference>
<evidence type="ECO:0000313" key="4">
    <source>
        <dbReference type="Proteomes" id="UP000594260"/>
    </source>
</evidence>
<feature type="compositionally biased region" description="Basic and acidic residues" evidence="2">
    <location>
        <begin position="2366"/>
        <end position="2394"/>
    </location>
</feature>
<dbReference type="Proteomes" id="UP000594260">
    <property type="component" value="Unplaced"/>
</dbReference>
<dbReference type="GeneID" id="111244087"/>
<feature type="region of interest" description="Disordered" evidence="2">
    <location>
        <begin position="1"/>
        <end position="59"/>
    </location>
</feature>
<feature type="region of interest" description="Disordered" evidence="2">
    <location>
        <begin position="1124"/>
        <end position="1178"/>
    </location>
</feature>
<feature type="compositionally biased region" description="Polar residues" evidence="2">
    <location>
        <begin position="595"/>
        <end position="604"/>
    </location>
</feature>
<feature type="compositionally biased region" description="Basic and acidic residues" evidence="2">
    <location>
        <begin position="1721"/>
        <end position="1746"/>
    </location>
</feature>
<feature type="compositionally biased region" description="Basic and acidic residues" evidence="2">
    <location>
        <begin position="1155"/>
        <end position="1166"/>
    </location>
</feature>
<organism evidence="3 4">
    <name type="scientific">Varroa destructor</name>
    <name type="common">Honeybee mite</name>
    <dbReference type="NCBI Taxonomy" id="109461"/>
    <lineage>
        <taxon>Eukaryota</taxon>
        <taxon>Metazoa</taxon>
        <taxon>Ecdysozoa</taxon>
        <taxon>Arthropoda</taxon>
        <taxon>Chelicerata</taxon>
        <taxon>Arachnida</taxon>
        <taxon>Acari</taxon>
        <taxon>Parasitiformes</taxon>
        <taxon>Mesostigmata</taxon>
        <taxon>Gamasina</taxon>
        <taxon>Dermanyssoidea</taxon>
        <taxon>Varroidae</taxon>
        <taxon>Varroa</taxon>
    </lineage>
</organism>
<feature type="compositionally biased region" description="Low complexity" evidence="2">
    <location>
        <begin position="1302"/>
        <end position="1311"/>
    </location>
</feature>
<feature type="region of interest" description="Disordered" evidence="2">
    <location>
        <begin position="949"/>
        <end position="992"/>
    </location>
</feature>
<feature type="compositionally biased region" description="Polar residues" evidence="2">
    <location>
        <begin position="2550"/>
        <end position="2561"/>
    </location>
</feature>
<feature type="compositionally biased region" description="Basic and acidic residues" evidence="2">
    <location>
        <begin position="949"/>
        <end position="959"/>
    </location>
</feature>
<feature type="region of interest" description="Disordered" evidence="2">
    <location>
        <begin position="262"/>
        <end position="358"/>
    </location>
</feature>
<dbReference type="CDD" id="cd06503">
    <property type="entry name" value="ATP-synt_Fo_b"/>
    <property type="match status" value="1"/>
</dbReference>
<dbReference type="Gene3D" id="1.20.120.20">
    <property type="entry name" value="Apolipoprotein"/>
    <property type="match status" value="1"/>
</dbReference>
<feature type="compositionally biased region" description="Polar residues" evidence="2">
    <location>
        <begin position="15"/>
        <end position="35"/>
    </location>
</feature>
<feature type="compositionally biased region" description="Basic and acidic residues" evidence="2">
    <location>
        <begin position="2516"/>
        <end position="2549"/>
    </location>
</feature>
<feature type="compositionally biased region" description="Polar residues" evidence="2">
    <location>
        <begin position="2598"/>
        <end position="2611"/>
    </location>
</feature>
<feature type="compositionally biased region" description="Basic and acidic residues" evidence="2">
    <location>
        <begin position="1946"/>
        <end position="1957"/>
    </location>
</feature>
<dbReference type="RefSeq" id="XP_022646439.1">
    <property type="nucleotide sequence ID" value="XM_022790704.1"/>
</dbReference>
<feature type="compositionally biased region" description="Basic and acidic residues" evidence="2">
    <location>
        <begin position="1325"/>
        <end position="1347"/>
    </location>
</feature>
<feature type="compositionally biased region" description="Low complexity" evidence="2">
    <location>
        <begin position="2669"/>
        <end position="2681"/>
    </location>
</feature>
<feature type="compositionally biased region" description="Polar residues" evidence="2">
    <location>
        <begin position="2498"/>
        <end position="2512"/>
    </location>
</feature>
<feature type="region of interest" description="Disordered" evidence="2">
    <location>
        <begin position="1302"/>
        <end position="1351"/>
    </location>
</feature>
<feature type="compositionally biased region" description="Basic and acidic residues" evidence="2">
    <location>
        <begin position="1858"/>
        <end position="1880"/>
    </location>
</feature>
<feature type="region of interest" description="Disordered" evidence="2">
    <location>
        <begin position="2301"/>
        <end position="2661"/>
    </location>
</feature>
<feature type="compositionally biased region" description="Basic and acidic residues" evidence="2">
    <location>
        <begin position="1608"/>
        <end position="1630"/>
    </location>
</feature>
<feature type="compositionally biased region" description="Basic and acidic residues" evidence="2">
    <location>
        <begin position="195"/>
        <end position="215"/>
    </location>
</feature>
<feature type="compositionally biased region" description="Basic and acidic residues" evidence="2">
    <location>
        <begin position="2409"/>
        <end position="2425"/>
    </location>
</feature>
<name>A0A7M7J3N8_VARDE</name>
<feature type="compositionally biased region" description="Polar residues" evidence="2">
    <location>
        <begin position="1396"/>
        <end position="1405"/>
    </location>
</feature>
<feature type="compositionally biased region" description="Basic and acidic residues" evidence="2">
    <location>
        <begin position="1062"/>
        <end position="1078"/>
    </location>
</feature>
<feature type="compositionally biased region" description="Low complexity" evidence="2">
    <location>
        <begin position="2118"/>
        <end position="2127"/>
    </location>
</feature>
<dbReference type="SUPFAM" id="SSF58113">
    <property type="entry name" value="Apolipoprotein A-I"/>
    <property type="match status" value="2"/>
</dbReference>
<feature type="compositionally biased region" description="Basic and acidic residues" evidence="2">
    <location>
        <begin position="1424"/>
        <end position="1433"/>
    </location>
</feature>
<dbReference type="RefSeq" id="XP_022646438.1">
    <property type="nucleotide sequence ID" value="XM_022790703.1"/>
</dbReference>
<feature type="compositionally biased region" description="Basic and acidic residues" evidence="2">
    <location>
        <begin position="1667"/>
        <end position="1689"/>
    </location>
</feature>
<feature type="compositionally biased region" description="Polar residues" evidence="2">
    <location>
        <begin position="143"/>
        <end position="152"/>
    </location>
</feature>